<dbReference type="FunFam" id="3.30.2010.30:FF:000001">
    <property type="entry name" value="Leukotriene A(4) hydrolase"/>
    <property type="match status" value="1"/>
</dbReference>
<evidence type="ECO:0000256" key="10">
    <source>
        <dbReference type="PIRSR" id="PIRSR634015-3"/>
    </source>
</evidence>
<evidence type="ECO:0000256" key="3">
    <source>
        <dbReference type="ARBA" id="ARBA00022490"/>
    </source>
</evidence>
<dbReference type="CDD" id="cd09599">
    <property type="entry name" value="M1_LTA4H"/>
    <property type="match status" value="1"/>
</dbReference>
<protein>
    <recommendedName>
        <fullName evidence="11">Peptidase M1 leukotriene A4 hydrolase/aminopeptidase C-terminal domain-containing protein</fullName>
    </recommendedName>
</protein>
<keyword evidence="7 10" id="KW-0862">Zinc</keyword>
<keyword evidence="13" id="KW-1185">Reference proteome</keyword>
<dbReference type="Gene3D" id="2.60.40.1730">
    <property type="entry name" value="tricorn interacting facor f3 domain"/>
    <property type="match status" value="1"/>
</dbReference>
<feature type="binding site" evidence="10">
    <location>
        <position position="324"/>
    </location>
    <ligand>
        <name>Zn(2+)</name>
        <dbReference type="ChEBI" id="CHEBI:29105"/>
        <note>catalytic</note>
    </ligand>
</feature>
<name>A0A8H5EUB8_9AGAR</name>
<dbReference type="GO" id="GO:0008270">
    <property type="term" value="F:zinc ion binding"/>
    <property type="evidence" value="ECO:0007669"/>
    <property type="project" value="InterPro"/>
</dbReference>
<dbReference type="PANTHER" id="PTHR45726:SF3">
    <property type="entry name" value="LEUKOTRIENE A-4 HYDROLASE"/>
    <property type="match status" value="1"/>
</dbReference>
<dbReference type="SUPFAM" id="SSF63737">
    <property type="entry name" value="Leukotriene A4 hydrolase N-terminal domain"/>
    <property type="match status" value="1"/>
</dbReference>
<dbReference type="OrthoDB" id="79562at2759"/>
<keyword evidence="4" id="KW-0645">Protease</keyword>
<evidence type="ECO:0000256" key="4">
    <source>
        <dbReference type="ARBA" id="ARBA00022670"/>
    </source>
</evidence>
<dbReference type="InterPro" id="IPR001930">
    <property type="entry name" value="Peptidase_M1"/>
</dbReference>
<dbReference type="Pfam" id="PF09127">
    <property type="entry name" value="Leuk-A4-hydro_C"/>
    <property type="match status" value="1"/>
</dbReference>
<dbReference type="EMBL" id="JAACJJ010000056">
    <property type="protein sequence ID" value="KAF5312671.1"/>
    <property type="molecule type" value="Genomic_DNA"/>
</dbReference>
<dbReference type="Proteomes" id="UP000567179">
    <property type="component" value="Unassembled WGS sequence"/>
</dbReference>
<dbReference type="FunFam" id="1.10.390.10:FF:000003">
    <property type="entry name" value="Leukotriene A(4) hydrolase"/>
    <property type="match status" value="1"/>
</dbReference>
<dbReference type="InterPro" id="IPR038502">
    <property type="entry name" value="M1_LTA-4_hydro/amino_C_sf"/>
</dbReference>
<dbReference type="GO" id="GO:0004301">
    <property type="term" value="F:epoxide hydrolase activity"/>
    <property type="evidence" value="ECO:0007669"/>
    <property type="project" value="TreeGrafter"/>
</dbReference>
<dbReference type="GO" id="GO:0004177">
    <property type="term" value="F:aminopeptidase activity"/>
    <property type="evidence" value="ECO:0007669"/>
    <property type="project" value="TreeGrafter"/>
</dbReference>
<dbReference type="AlphaFoldDB" id="A0A8H5EUB8"/>
<dbReference type="Pfam" id="PF01433">
    <property type="entry name" value="Peptidase_M1"/>
    <property type="match status" value="1"/>
</dbReference>
<gene>
    <name evidence="12" type="ORF">D9619_003577</name>
</gene>
<evidence type="ECO:0000313" key="12">
    <source>
        <dbReference type="EMBL" id="KAF5312671.1"/>
    </source>
</evidence>
<evidence type="ECO:0000256" key="5">
    <source>
        <dbReference type="ARBA" id="ARBA00022723"/>
    </source>
</evidence>
<dbReference type="InterPro" id="IPR016024">
    <property type="entry name" value="ARM-type_fold"/>
</dbReference>
<keyword evidence="5 10" id="KW-0479">Metal-binding</keyword>
<dbReference type="SUPFAM" id="SSF55486">
    <property type="entry name" value="Metalloproteases ('zincins'), catalytic domain"/>
    <property type="match status" value="1"/>
</dbReference>
<evidence type="ECO:0000256" key="8">
    <source>
        <dbReference type="ARBA" id="ARBA00023049"/>
    </source>
</evidence>
<evidence type="ECO:0000256" key="6">
    <source>
        <dbReference type="ARBA" id="ARBA00022801"/>
    </source>
</evidence>
<dbReference type="InterPro" id="IPR014782">
    <property type="entry name" value="Peptidase_M1_dom"/>
</dbReference>
<proteinExistence type="inferred from homology"/>
<dbReference type="Gene3D" id="1.10.390.10">
    <property type="entry name" value="Neutral Protease Domain 2"/>
    <property type="match status" value="1"/>
</dbReference>
<keyword evidence="3" id="KW-0963">Cytoplasm</keyword>
<dbReference type="SUPFAM" id="SSF48371">
    <property type="entry name" value="ARM repeat"/>
    <property type="match status" value="1"/>
</dbReference>
<evidence type="ECO:0000256" key="2">
    <source>
        <dbReference type="ARBA" id="ARBA00010136"/>
    </source>
</evidence>
<dbReference type="PRINTS" id="PR00756">
    <property type="entry name" value="ALADIPTASE"/>
</dbReference>
<dbReference type="InterPro" id="IPR015211">
    <property type="entry name" value="Peptidase_M1_C"/>
</dbReference>
<sequence>MTDIQVDTASQSNFKDIATEHVAFDWTIDFKTKVLSGSATHTLKVKQDGVREVIFDTGDLDISSVSVGGEAVKYELKPKHPVMGAALHVPAPSDLKIGSTVTVKVVYRTTEECTALQWLEKEHREKPFRISLVNANPSTHAHTPGVKIKYSAKVTSVLPALMSARLISPPSDGPPHDGKEIGKDAVTYTYDQPVAIPSYLIAIAVGNVRYRAFSKPVEKEWTSGIWAEPELIDAAYWEFCEDTTRFLAEEEKHVTSYKFGVYDLLVLPPSFPYGGMENACLTFLTPTLLTGDRSLVDVVVHELTHSWFGNGVTHANPSHFWLNEGWTTYIERVLQEKLHSPAERGFSYVIGSKALYDSLKDYETNPKYQRLVIQFDEGEDPDEAYSSIPYEKGANFILNLERTLGGLDVFLPYVKDYVETFIGQSITTAQWKAHLYSYWEKHGGPEKIKALDSIDYDAWFFGEGVELPVKMEYDLTLSEAAYSLAARWDAARGTTDVSKLAFTPKDLEGFNSNQIIVFLERLQSYAPLPSALTVHLGSVYGFAGTQNAEIRLRYYEVALADPQAQAAQNIAEHAAKWVTGTDGSGVIKGRMKFCRPTFKAVAKANRDLAVSSWEGAKTGFHPIARKLIEKDLGLAIKA</sequence>
<dbReference type="Gene3D" id="1.25.40.320">
    <property type="entry name" value="Peptidase M1, leukotriene A4 hydrolase/aminopeptidase C-terminal domain"/>
    <property type="match status" value="1"/>
</dbReference>
<evidence type="ECO:0000313" key="13">
    <source>
        <dbReference type="Proteomes" id="UP000567179"/>
    </source>
</evidence>
<keyword evidence="8" id="KW-0482">Metalloprotease</keyword>
<dbReference type="InterPro" id="IPR042097">
    <property type="entry name" value="Aminopeptidase_N-like_N_sf"/>
</dbReference>
<comment type="caution">
    <text evidence="12">The sequence shown here is derived from an EMBL/GenBank/DDBJ whole genome shotgun (WGS) entry which is preliminary data.</text>
</comment>
<feature type="binding site" evidence="10">
    <location>
        <position position="305"/>
    </location>
    <ligand>
        <name>Zn(2+)</name>
        <dbReference type="ChEBI" id="CHEBI:29105"/>
        <note>catalytic</note>
    </ligand>
</feature>
<dbReference type="GO" id="GO:0006508">
    <property type="term" value="P:proteolysis"/>
    <property type="evidence" value="ECO:0007669"/>
    <property type="project" value="UniProtKB-KW"/>
</dbReference>
<dbReference type="InterPro" id="IPR027268">
    <property type="entry name" value="Peptidase_M4/M1_CTD_sf"/>
</dbReference>
<feature type="active site" description="Proton donor" evidence="9">
    <location>
        <position position="390"/>
    </location>
</feature>
<evidence type="ECO:0000256" key="7">
    <source>
        <dbReference type="ARBA" id="ARBA00022833"/>
    </source>
</evidence>
<evidence type="ECO:0000256" key="1">
    <source>
        <dbReference type="ARBA" id="ARBA00004496"/>
    </source>
</evidence>
<dbReference type="PANTHER" id="PTHR45726">
    <property type="entry name" value="LEUKOTRIENE A-4 HYDROLASE"/>
    <property type="match status" value="1"/>
</dbReference>
<keyword evidence="6" id="KW-0378">Hydrolase</keyword>
<dbReference type="InterPro" id="IPR049980">
    <property type="entry name" value="LTA4H_cat"/>
</dbReference>
<evidence type="ECO:0000259" key="11">
    <source>
        <dbReference type="SMART" id="SM01263"/>
    </source>
</evidence>
<comment type="similarity">
    <text evidence="2">Belongs to the peptidase M1 family.</text>
</comment>
<feature type="binding site" evidence="10">
    <location>
        <position position="301"/>
    </location>
    <ligand>
        <name>Zn(2+)</name>
        <dbReference type="ChEBI" id="CHEBI:29105"/>
        <note>catalytic</note>
    </ligand>
</feature>
<comment type="subcellular location">
    <subcellularLocation>
        <location evidence="1">Cytoplasm</location>
    </subcellularLocation>
</comment>
<comment type="cofactor">
    <cofactor evidence="10">
        <name>Zn(2+)</name>
        <dbReference type="ChEBI" id="CHEBI:29105"/>
    </cofactor>
    <text evidence="10">Binds 1 zinc ion per subunit.</text>
</comment>
<dbReference type="GO" id="GO:0005829">
    <property type="term" value="C:cytosol"/>
    <property type="evidence" value="ECO:0007669"/>
    <property type="project" value="TreeGrafter"/>
</dbReference>
<dbReference type="GO" id="GO:0008237">
    <property type="term" value="F:metallopeptidase activity"/>
    <property type="evidence" value="ECO:0007669"/>
    <property type="project" value="UniProtKB-KW"/>
</dbReference>
<organism evidence="12 13">
    <name type="scientific">Psilocybe cf. subviscida</name>
    <dbReference type="NCBI Taxonomy" id="2480587"/>
    <lineage>
        <taxon>Eukaryota</taxon>
        <taxon>Fungi</taxon>
        <taxon>Dikarya</taxon>
        <taxon>Basidiomycota</taxon>
        <taxon>Agaricomycotina</taxon>
        <taxon>Agaricomycetes</taxon>
        <taxon>Agaricomycetidae</taxon>
        <taxon>Agaricales</taxon>
        <taxon>Agaricineae</taxon>
        <taxon>Strophariaceae</taxon>
        <taxon>Psilocybe</taxon>
    </lineage>
</organism>
<evidence type="ECO:0000256" key="9">
    <source>
        <dbReference type="PIRSR" id="PIRSR634015-1"/>
    </source>
</evidence>
<reference evidence="12 13" key="1">
    <citation type="journal article" date="2020" name="ISME J.">
        <title>Uncovering the hidden diversity of litter-decomposition mechanisms in mushroom-forming fungi.</title>
        <authorList>
            <person name="Floudas D."/>
            <person name="Bentzer J."/>
            <person name="Ahren D."/>
            <person name="Johansson T."/>
            <person name="Persson P."/>
            <person name="Tunlid A."/>
        </authorList>
    </citation>
    <scope>NUCLEOTIDE SEQUENCE [LARGE SCALE GENOMIC DNA]</scope>
    <source>
        <strain evidence="12 13">CBS 101986</strain>
    </source>
</reference>
<dbReference type="InterPro" id="IPR034015">
    <property type="entry name" value="M1_LTA4H"/>
</dbReference>
<feature type="domain" description="Peptidase M1 leukotriene A4 hydrolase/aminopeptidase C-terminal" evidence="11">
    <location>
        <begin position="476"/>
        <end position="632"/>
    </location>
</feature>
<feature type="active site" description="Proton acceptor" evidence="9">
    <location>
        <position position="302"/>
    </location>
</feature>
<accession>A0A8H5EUB8</accession>
<dbReference type="SMART" id="SM01263">
    <property type="entry name" value="Leuk-A4-hydro_C"/>
    <property type="match status" value="1"/>
</dbReference>
<dbReference type="Gene3D" id="3.30.2010.30">
    <property type="match status" value="1"/>
</dbReference>